<dbReference type="Gene3D" id="2.30.42.10">
    <property type="match status" value="1"/>
</dbReference>
<evidence type="ECO:0000256" key="1">
    <source>
        <dbReference type="SAM" id="MobiDB-lite"/>
    </source>
</evidence>
<dbReference type="SMART" id="SM00228">
    <property type="entry name" value="PDZ"/>
    <property type="match status" value="1"/>
</dbReference>
<feature type="region of interest" description="Disordered" evidence="1">
    <location>
        <begin position="745"/>
        <end position="770"/>
    </location>
</feature>
<dbReference type="PANTHER" id="PTHR13491">
    <property type="entry name" value="ZCCHC10 PROTEIN"/>
    <property type="match status" value="1"/>
</dbReference>
<name>A0A834RGX1_SARSC</name>
<feature type="region of interest" description="Disordered" evidence="1">
    <location>
        <begin position="1098"/>
        <end position="1117"/>
    </location>
</feature>
<feature type="compositionally biased region" description="Low complexity" evidence="1">
    <location>
        <begin position="373"/>
        <end position="388"/>
    </location>
</feature>
<feature type="compositionally biased region" description="Basic and acidic residues" evidence="1">
    <location>
        <begin position="745"/>
        <end position="755"/>
    </location>
</feature>
<feature type="region of interest" description="Disordered" evidence="1">
    <location>
        <begin position="1126"/>
        <end position="1166"/>
    </location>
</feature>
<sequence>MSSKVVPMKNIPIANSCANDDTVSSVRNINYCIDKTIQMFCPNNETINDQRSMAIDSGQIKLIEIIRNKFGYGFTLSGERPCRLTMVKGHARSSGLFSGDRLHSVNGRSVDLMDHEEVVELITSAPNGRLVLGVSSNPQKDYCSQSDENEVGPKSNHYCDERFERSTLSSSTDDDYSIDDDHSSSYGAIQYQCYQTIHHHHHPSSSHHHHHRTNRLKCQQRSPRNKCTLSIQNRNRNHRNNNGRNRQIGKFTRSQQILTPSKTYENLSSTDLINHQCNSDSEINNLIEHFDGLWRRAGTTRSLQQSLHSSQQISNQQNSKSQLFTQSINDLSQSYQNNPNEDDDLMLHQHYRNRLRYQQRKLSKNLQQNQLLNQTKPQQAQQTQQQQKDGTKKSIRHNSSANKISDQIDPFRDDSNYGLSNDYDSIVANKSKKLLLKNKKTNSTTSGISSISPSSFNSSSSSSTSPTSTSCSPINIMKQCVETKTDQQKESDQTIRSIALSHQSKSIVESCDRDHHSQAIYRSVVNCIQIARYRIDDRSDNLSNQIQRYLDQMITLTKPSRKSSSVLSHPEASSSSSSSSSSSLLIAIYPCELFITGQQVNYRVLAEQILQCQLFTNSAIERIQSIRKNFILVIRENQNNSICNDQNDRNNFDRSLSNIDRQESTLQQTGSENDSFWIRCFLFEIDQKLSQSHRIHSKIANLLDIHCTPDPIQIDHCLEFPETCEPILRIIYTLYRRHLKETRKFSHDSRSESFDQPRTNDSMRIDSSSSTQRLMPNFNVVLGDDINNHHQRHHHHHHHHHNDSYRSKESSNYNNGTNSLRIATSCDLLFSEDLDSVRQHSKNREENSMRQINHLQQKESQSQSHRIDRYDPFHQHHHNDQVRFQDYRNGQQIRTERDESSSDLTSISKQQQEKEQLSFEKLSQTKSITNVKQNCPLDLKVDDDRIEENHHLKFDHHQPHQHQQHRDLCQCIYENCIAKETIEIDGGGREEVIKNSNTTTTPSFLNQESNRNETDRLNDLKISKLLNDYKISFGIDSNETDRSLSLRTKCEMLSIVEHNSSINNKCDDHNHLFNDCSYFKTIHLNDCIQFEQQQSSSSSSFSSSKRSQQLQSKSLQLNSETNHLVDSVANDDDNGSGGGNCLDKKVSRSSQQQSLSSSSSGSISLSKPKLSDEFVSCFDNQHQQLSPKPAPRISRISKSATVSSSSSSQSQPSIVDPSFVQQQQQQQNRQFDHFYSNVDNVRRAAKRYFNSQHRINSNQFHSNHSNHQLQRQFQNCIDQNQQSKSILNDQILSSIVKNSTMLMMNNENKMDNEKCLNENDFEKKMSILSLNQNDSSMRKISPKCSGEESRIENETVRFTGQSNVI</sequence>
<feature type="region of interest" description="Disordered" evidence="1">
    <location>
        <begin position="136"/>
        <end position="157"/>
    </location>
</feature>
<accession>A0A834RGX1</accession>
<feature type="compositionally biased region" description="Polar residues" evidence="1">
    <location>
        <begin position="756"/>
        <end position="770"/>
    </location>
</feature>
<proteinExistence type="predicted"/>
<feature type="region of interest" description="Disordered" evidence="1">
    <location>
        <begin position="1181"/>
        <end position="1218"/>
    </location>
</feature>
<dbReference type="InterPro" id="IPR001478">
    <property type="entry name" value="PDZ"/>
</dbReference>
<feature type="region of interest" description="Disordered" evidence="1">
    <location>
        <begin position="199"/>
        <end position="255"/>
    </location>
</feature>
<dbReference type="EMBL" id="WVUK01000005">
    <property type="protein sequence ID" value="KAF7496556.1"/>
    <property type="molecule type" value="Genomic_DNA"/>
</dbReference>
<reference evidence="5" key="1">
    <citation type="journal article" date="2020" name="PLoS Negl. Trop. Dis.">
        <title>High-quality nuclear genome for Sarcoptes scabiei-A critical resource for a neglected parasite.</title>
        <authorList>
            <person name="Korhonen P.K."/>
            <person name="Gasser R.B."/>
            <person name="Ma G."/>
            <person name="Wang T."/>
            <person name="Stroehlein A.J."/>
            <person name="Young N.D."/>
            <person name="Ang C.S."/>
            <person name="Fernando D.D."/>
            <person name="Lu H.C."/>
            <person name="Taylor S."/>
            <person name="Reynolds S.L."/>
            <person name="Mofiz E."/>
            <person name="Najaraj S.H."/>
            <person name="Gowda H."/>
            <person name="Madugundu A."/>
            <person name="Renuse S."/>
            <person name="Holt D."/>
            <person name="Pandey A."/>
            <person name="Papenfuss A.T."/>
            <person name="Fischer K."/>
        </authorList>
    </citation>
    <scope>NUCLEOTIDE SEQUENCE [LARGE SCALE GENOMIC DNA]</scope>
</reference>
<feature type="compositionally biased region" description="Polar residues" evidence="1">
    <location>
        <begin position="849"/>
        <end position="864"/>
    </location>
</feature>
<feature type="region of interest" description="Disordered" evidence="1">
    <location>
        <begin position="790"/>
        <end position="818"/>
    </location>
</feature>
<feature type="compositionally biased region" description="Basic residues" evidence="1">
    <location>
        <begin position="199"/>
        <end position="215"/>
    </location>
</feature>
<feature type="compositionally biased region" description="Low complexity" evidence="1">
    <location>
        <begin position="1194"/>
        <end position="1218"/>
    </location>
</feature>
<feature type="compositionally biased region" description="Polar residues" evidence="1">
    <location>
        <begin position="136"/>
        <end position="146"/>
    </location>
</feature>
<protein>
    <recommendedName>
        <fullName evidence="2">PDZ domain-containing protein</fullName>
    </recommendedName>
</protein>
<feature type="domain" description="PDZ" evidence="2">
    <location>
        <begin position="62"/>
        <end position="127"/>
    </location>
</feature>
<feature type="compositionally biased region" description="Polar residues" evidence="1">
    <location>
        <begin position="216"/>
        <end position="232"/>
    </location>
</feature>
<keyword evidence="5" id="KW-1185">Reference proteome</keyword>
<feature type="compositionally biased region" description="Low complexity" evidence="1">
    <location>
        <begin position="441"/>
        <end position="472"/>
    </location>
</feature>
<organism evidence="3">
    <name type="scientific">Sarcoptes scabiei</name>
    <name type="common">Itch mite</name>
    <name type="synonym">Acarus scabiei</name>
    <dbReference type="NCBI Taxonomy" id="52283"/>
    <lineage>
        <taxon>Eukaryota</taxon>
        <taxon>Metazoa</taxon>
        <taxon>Ecdysozoa</taxon>
        <taxon>Arthropoda</taxon>
        <taxon>Chelicerata</taxon>
        <taxon>Arachnida</taxon>
        <taxon>Acari</taxon>
        <taxon>Acariformes</taxon>
        <taxon>Sarcoptiformes</taxon>
        <taxon>Astigmata</taxon>
        <taxon>Psoroptidia</taxon>
        <taxon>Sarcoptoidea</taxon>
        <taxon>Sarcoptidae</taxon>
        <taxon>Sarcoptinae</taxon>
        <taxon>Sarcoptes</taxon>
    </lineage>
</organism>
<reference evidence="3" key="2">
    <citation type="submission" date="2020-01" db="EMBL/GenBank/DDBJ databases">
        <authorList>
            <person name="Korhonen P.K.K."/>
            <person name="Guangxu M.G."/>
            <person name="Wang T.W."/>
            <person name="Stroehlein A.J.S."/>
            <person name="Young N.D."/>
            <person name="Ang C.-S.A."/>
            <person name="Fernando D.W.F."/>
            <person name="Lu H.L."/>
            <person name="Taylor S.T."/>
            <person name="Ehtesham M.E.M."/>
            <person name="Najaraj S.H.N."/>
            <person name="Harsha G.H.G."/>
            <person name="Madugundu A.M."/>
            <person name="Renuse S.R."/>
            <person name="Holt D.H."/>
            <person name="Pandey A.P."/>
            <person name="Papenfuss A.P."/>
            <person name="Gasser R.B.G."/>
            <person name="Fischer K.F."/>
        </authorList>
    </citation>
    <scope>NUCLEOTIDE SEQUENCE</scope>
    <source>
        <strain evidence="3">SSS_KF_BRIS2020</strain>
    </source>
</reference>
<evidence type="ECO:0000313" key="4">
    <source>
        <dbReference type="EnsemblMetazoa" id="KAF7496556.1"/>
    </source>
</evidence>
<feature type="region of interest" description="Disordered" evidence="1">
    <location>
        <begin position="838"/>
        <end position="865"/>
    </location>
</feature>
<dbReference type="PANTHER" id="PTHR13491:SF0">
    <property type="entry name" value="ZINC FINGER CCHC DOMAIN-CONTAINING PROTEIN 10"/>
    <property type="match status" value="1"/>
</dbReference>
<evidence type="ECO:0000259" key="2">
    <source>
        <dbReference type="PROSITE" id="PS50106"/>
    </source>
</evidence>
<dbReference type="Proteomes" id="UP000070412">
    <property type="component" value="Unassembled WGS sequence"/>
</dbReference>
<feature type="compositionally biased region" description="Basic and acidic residues" evidence="1">
    <location>
        <begin position="838"/>
        <end position="848"/>
    </location>
</feature>
<feature type="compositionally biased region" description="Basic residues" evidence="1">
    <location>
        <begin position="790"/>
        <end position="801"/>
    </location>
</feature>
<feature type="region of interest" description="Disordered" evidence="1">
    <location>
        <begin position="439"/>
        <end position="472"/>
    </location>
</feature>
<dbReference type="InterPro" id="IPR039715">
    <property type="entry name" value="ZCCHC10"/>
</dbReference>
<feature type="region of interest" description="Disordered" evidence="1">
    <location>
        <begin position="373"/>
        <end position="412"/>
    </location>
</feature>
<evidence type="ECO:0000313" key="5">
    <source>
        <dbReference type="Proteomes" id="UP000070412"/>
    </source>
</evidence>
<dbReference type="PROSITE" id="PS50106">
    <property type="entry name" value="PDZ"/>
    <property type="match status" value="1"/>
</dbReference>
<dbReference type="EnsemblMetazoa" id="SSS_2647s_mrna">
    <property type="protein sequence ID" value="KAF7496556.1"/>
    <property type="gene ID" value="SSS_2647"/>
</dbReference>
<feature type="compositionally biased region" description="Low complexity" evidence="1">
    <location>
        <begin position="1148"/>
        <end position="1166"/>
    </location>
</feature>
<dbReference type="OrthoDB" id="64867at2759"/>
<evidence type="ECO:0000313" key="3">
    <source>
        <dbReference type="EMBL" id="KAF7496556.1"/>
    </source>
</evidence>
<dbReference type="InterPro" id="IPR036034">
    <property type="entry name" value="PDZ_sf"/>
</dbReference>
<feature type="region of interest" description="Disordered" evidence="1">
    <location>
        <begin position="893"/>
        <end position="919"/>
    </location>
</feature>
<gene>
    <name evidence="3" type="ORF">SSS_2647</name>
</gene>
<dbReference type="SUPFAM" id="SSF50156">
    <property type="entry name" value="PDZ domain-like"/>
    <property type="match status" value="1"/>
</dbReference>
<reference evidence="4" key="3">
    <citation type="submission" date="2022-06" db="UniProtKB">
        <authorList>
            <consortium name="EnsemblMetazoa"/>
        </authorList>
    </citation>
    <scope>IDENTIFICATION</scope>
</reference>